<feature type="region of interest" description="Disordered" evidence="1">
    <location>
        <begin position="32"/>
        <end position="129"/>
    </location>
</feature>
<feature type="signal peptide" evidence="2">
    <location>
        <begin position="1"/>
        <end position="29"/>
    </location>
</feature>
<dbReference type="GeneID" id="301047723"/>
<dbReference type="OrthoDB" id="2329804at2"/>
<gene>
    <name evidence="3" type="ORF">LOT_0787</name>
</gene>
<name>S4NBY2_9LACO</name>
<proteinExistence type="predicted"/>
<evidence type="ECO:0000256" key="2">
    <source>
        <dbReference type="SAM" id="SignalP"/>
    </source>
</evidence>
<protein>
    <submittedName>
        <fullName evidence="3">Uncharacterized protein</fullName>
    </submittedName>
</protein>
<dbReference type="Proteomes" id="UP000016361">
    <property type="component" value="Unassembled WGS sequence"/>
</dbReference>
<dbReference type="PATRIC" id="fig|1423780.4.peg.453"/>
<feature type="compositionally biased region" description="Polar residues" evidence="1">
    <location>
        <begin position="32"/>
        <end position="42"/>
    </location>
</feature>
<feature type="compositionally biased region" description="Basic and acidic residues" evidence="1">
    <location>
        <begin position="118"/>
        <end position="129"/>
    </location>
</feature>
<dbReference type="EMBL" id="BASH01000002">
    <property type="protein sequence ID" value="GAD16249.1"/>
    <property type="molecule type" value="Genomic_DNA"/>
</dbReference>
<accession>S4NBY2</accession>
<feature type="chain" id="PRO_5009975287" evidence="2">
    <location>
        <begin position="30"/>
        <end position="230"/>
    </location>
</feature>
<dbReference type="eggNOG" id="ENOG5030A5H">
    <property type="taxonomic scope" value="Bacteria"/>
</dbReference>
<keyword evidence="4" id="KW-1185">Reference proteome</keyword>
<feature type="compositionally biased region" description="Low complexity" evidence="1">
    <location>
        <begin position="75"/>
        <end position="106"/>
    </location>
</feature>
<feature type="compositionally biased region" description="Polar residues" evidence="1">
    <location>
        <begin position="107"/>
        <end position="117"/>
    </location>
</feature>
<evidence type="ECO:0000313" key="4">
    <source>
        <dbReference type="Proteomes" id="UP000016361"/>
    </source>
</evidence>
<comment type="caution">
    <text evidence="3">The sequence shown here is derived from an EMBL/GenBank/DDBJ whole genome shotgun (WGS) entry which is preliminary data.</text>
</comment>
<evidence type="ECO:0000313" key="3">
    <source>
        <dbReference type="EMBL" id="GAD16249.1"/>
    </source>
</evidence>
<reference evidence="4" key="1">
    <citation type="journal article" date="2013" name="Genome Announc.">
        <title>Draft Genome Sequence of D-Branched-Chain Amino Acid Producer Lactobacillus otakiensis JCM 15040T, Isolated from a Traditional Japanese Pickle.</title>
        <authorList>
            <person name="Doi K."/>
            <person name="Mori K."/>
            <person name="Mutaguchi Y."/>
            <person name="Tashiro K."/>
            <person name="Fujino Y."/>
            <person name="Ohmori T."/>
            <person name="Kuhara S."/>
            <person name="Ohshima T."/>
        </authorList>
    </citation>
    <scope>NUCLEOTIDE SEQUENCE [LARGE SCALE GENOMIC DNA]</scope>
    <source>
        <strain evidence="4">JCM 15040</strain>
    </source>
</reference>
<feature type="compositionally biased region" description="Low complexity" evidence="1">
    <location>
        <begin position="51"/>
        <end position="67"/>
    </location>
</feature>
<sequence length="230" mass="24103">MNLKTMMYTTGAAMALFGTTAVTTITANAAVSPTQQTQQTKSNDAHKANGSQANKSQTTQATATAKSADTDKSKTTSTPTKDNNAAAKAQTTTNNNANQNKNATNTPSTRNATAVTTDSDKTASAKFDQKAPRLTGSTYKSENVGFKTSVKNTHANKDVTVKYSINTYESDGSASSKPFQIKIYKDGSLYKTINASSGTATGSFSAPKGTYTLQVLTSQSTHYTGGLSVQ</sequence>
<keyword evidence="2" id="KW-0732">Signal</keyword>
<organism evidence="3 4">
    <name type="scientific">Lentilactobacillus otakiensis DSM 19908 = JCM 15040</name>
    <dbReference type="NCBI Taxonomy" id="1423780"/>
    <lineage>
        <taxon>Bacteria</taxon>
        <taxon>Bacillati</taxon>
        <taxon>Bacillota</taxon>
        <taxon>Bacilli</taxon>
        <taxon>Lactobacillales</taxon>
        <taxon>Lactobacillaceae</taxon>
        <taxon>Lentilactobacillus</taxon>
    </lineage>
</organism>
<dbReference type="AlphaFoldDB" id="S4NBY2"/>
<evidence type="ECO:0000256" key="1">
    <source>
        <dbReference type="SAM" id="MobiDB-lite"/>
    </source>
</evidence>
<dbReference type="RefSeq" id="WP_020280702.1">
    <property type="nucleotide sequence ID" value="NZ_AZED01000011.1"/>
</dbReference>